<dbReference type="AlphaFoldDB" id="A0A381P3P5"/>
<dbReference type="EMBL" id="UINC01000775">
    <property type="protein sequence ID" value="SUZ60939.1"/>
    <property type="molecule type" value="Genomic_DNA"/>
</dbReference>
<evidence type="ECO:0000313" key="1">
    <source>
        <dbReference type="EMBL" id="SUZ60939.1"/>
    </source>
</evidence>
<protein>
    <recommendedName>
        <fullName evidence="2">HIT domain-containing protein</fullName>
    </recommendedName>
</protein>
<dbReference type="Pfam" id="PF11969">
    <property type="entry name" value="DcpS_C"/>
    <property type="match status" value="1"/>
</dbReference>
<dbReference type="Gene3D" id="3.30.428.10">
    <property type="entry name" value="HIT-like"/>
    <property type="match status" value="1"/>
</dbReference>
<name>A0A381P3P5_9ZZZZ</name>
<proteinExistence type="predicted"/>
<sequence length="121" mass="13844">MTLAEDCTFCKIISGKEPAAFHHEEKDFVVFENNLRWFSTQLLFVPKLHMNQSNLWSSKNLMSEIGFLANEMGQKRCPSGYRILSNFGEDGMQSQEHAHLHLVGGSKLGMYVWGKPRKNPL</sequence>
<dbReference type="PANTHER" id="PTHR23089">
    <property type="entry name" value="HISTIDINE TRIAD HIT PROTEIN"/>
    <property type="match status" value="1"/>
</dbReference>
<dbReference type="SUPFAM" id="SSF54197">
    <property type="entry name" value="HIT-like"/>
    <property type="match status" value="1"/>
</dbReference>
<evidence type="ECO:0008006" key="2">
    <source>
        <dbReference type="Google" id="ProtNLM"/>
    </source>
</evidence>
<gene>
    <name evidence="1" type="ORF">METZ01_LOCUS13793</name>
</gene>
<accession>A0A381P3P5</accession>
<organism evidence="1">
    <name type="scientific">marine metagenome</name>
    <dbReference type="NCBI Taxonomy" id="408172"/>
    <lineage>
        <taxon>unclassified sequences</taxon>
        <taxon>metagenomes</taxon>
        <taxon>ecological metagenomes</taxon>
    </lineage>
</organism>
<dbReference type="InterPro" id="IPR036265">
    <property type="entry name" value="HIT-like_sf"/>
</dbReference>
<dbReference type="InterPro" id="IPR001310">
    <property type="entry name" value="Histidine_triad_HIT"/>
</dbReference>
<reference evidence="1" key="1">
    <citation type="submission" date="2018-05" db="EMBL/GenBank/DDBJ databases">
        <authorList>
            <person name="Lanie J.A."/>
            <person name="Ng W.-L."/>
            <person name="Kazmierczak K.M."/>
            <person name="Andrzejewski T.M."/>
            <person name="Davidsen T.M."/>
            <person name="Wayne K.J."/>
            <person name="Tettelin H."/>
            <person name="Glass J.I."/>
            <person name="Rusch D."/>
            <person name="Podicherti R."/>
            <person name="Tsui H.-C.T."/>
            <person name="Winkler M.E."/>
        </authorList>
    </citation>
    <scope>NUCLEOTIDE SEQUENCE</scope>
</reference>